<evidence type="ECO:0000256" key="5">
    <source>
        <dbReference type="ARBA" id="ARBA00023242"/>
    </source>
</evidence>
<dbReference type="InterPro" id="IPR008974">
    <property type="entry name" value="TRAF-like"/>
</dbReference>
<dbReference type="FunFam" id="2.60.210.10:FF:000003">
    <property type="entry name" value="Speckle-type POZ protein-like a"/>
    <property type="match status" value="1"/>
</dbReference>
<dbReference type="EMBL" id="OU892278">
    <property type="protein sequence ID" value="CAG9764147.1"/>
    <property type="molecule type" value="Genomic_DNA"/>
</dbReference>
<sequence>MYHSTGQTELYAVEKVPFKWVISNFSYCSDETGDFIQSSAFPLETKSEKWCLRIYPGGLDAACKNYISLYLMLVSSYKTTEVKATFQFSLINADNMKIITMKFQQPQTFVQGKEWGFRKFIKRNYLFNKSYQLLPNDVITISCDVTSLDPNKFKIAPQSDQIEKTLLSVDCELSKHFEDLFENQKLTDITFCIQGRQLKAHKTILISRSEVFRAMFESDMEESLTNKIEITDIEYNVFKAMLDFIYTDKTPNFNMARELLVVADKYAVYRLKALCEKNIFTNISTENSAEVLILADLHSCDYLKCQTLDFIVTFAKIIIHTEGWKSLEKTHPRLIAEAYTEMVNRQIK</sequence>
<accession>A0A9N9MG68</accession>
<dbReference type="Gene3D" id="3.30.710.10">
    <property type="entry name" value="Potassium Channel Kv1.1, Chain A"/>
    <property type="match status" value="1"/>
</dbReference>
<dbReference type="FunFam" id="3.30.710.10:FF:000159">
    <property type="entry name" value="Speckle-type POZ protein B"/>
    <property type="match status" value="1"/>
</dbReference>
<dbReference type="AlphaFoldDB" id="A0A9N9MG68"/>
<reference evidence="8" key="1">
    <citation type="submission" date="2022-01" db="EMBL/GenBank/DDBJ databases">
        <authorList>
            <person name="King R."/>
        </authorList>
    </citation>
    <scope>NUCLEOTIDE SEQUENCE</scope>
</reference>
<dbReference type="SMART" id="SM00225">
    <property type="entry name" value="BTB"/>
    <property type="match status" value="1"/>
</dbReference>
<dbReference type="GO" id="GO:0030163">
    <property type="term" value="P:protein catabolic process"/>
    <property type="evidence" value="ECO:0007669"/>
    <property type="project" value="UniProtKB-ARBA"/>
</dbReference>
<feature type="domain" description="BTB" evidence="6">
    <location>
        <begin position="187"/>
        <end position="249"/>
    </location>
</feature>
<organism evidence="8 9">
    <name type="scientific">Ceutorhynchus assimilis</name>
    <name type="common">cabbage seed weevil</name>
    <dbReference type="NCBI Taxonomy" id="467358"/>
    <lineage>
        <taxon>Eukaryota</taxon>
        <taxon>Metazoa</taxon>
        <taxon>Ecdysozoa</taxon>
        <taxon>Arthropoda</taxon>
        <taxon>Hexapoda</taxon>
        <taxon>Insecta</taxon>
        <taxon>Pterygota</taxon>
        <taxon>Neoptera</taxon>
        <taxon>Endopterygota</taxon>
        <taxon>Coleoptera</taxon>
        <taxon>Polyphaga</taxon>
        <taxon>Cucujiformia</taxon>
        <taxon>Curculionidae</taxon>
        <taxon>Ceutorhynchinae</taxon>
        <taxon>Ceutorhynchus</taxon>
    </lineage>
</organism>
<keyword evidence="5" id="KW-0539">Nucleus</keyword>
<dbReference type="PROSITE" id="PS50097">
    <property type="entry name" value="BTB"/>
    <property type="match status" value="1"/>
</dbReference>
<dbReference type="InterPro" id="IPR000210">
    <property type="entry name" value="BTB/POZ_dom"/>
</dbReference>
<dbReference type="Gene3D" id="6.20.250.50">
    <property type="match status" value="1"/>
</dbReference>
<dbReference type="Gene3D" id="2.60.210.10">
    <property type="entry name" value="Apoptosis, Tumor Necrosis Factor Receptor Associated Protein 2, Chain A"/>
    <property type="match status" value="1"/>
</dbReference>
<evidence type="ECO:0000256" key="3">
    <source>
        <dbReference type="ARBA" id="ARBA00010846"/>
    </source>
</evidence>
<evidence type="ECO:0000256" key="1">
    <source>
        <dbReference type="ARBA" id="ARBA00004123"/>
    </source>
</evidence>
<dbReference type="InterPro" id="IPR002083">
    <property type="entry name" value="MATH/TRAF_dom"/>
</dbReference>
<dbReference type="Pfam" id="PF00651">
    <property type="entry name" value="BTB"/>
    <property type="match status" value="1"/>
</dbReference>
<comment type="similarity">
    <text evidence="3">Belongs to the Tdpoz family.</text>
</comment>
<evidence type="ECO:0000256" key="4">
    <source>
        <dbReference type="ARBA" id="ARBA00022786"/>
    </source>
</evidence>
<dbReference type="SMART" id="SM00061">
    <property type="entry name" value="MATH"/>
    <property type="match status" value="1"/>
</dbReference>
<dbReference type="PANTHER" id="PTHR24413">
    <property type="entry name" value="SPECKLE-TYPE POZ PROTEIN"/>
    <property type="match status" value="1"/>
</dbReference>
<dbReference type="Gene3D" id="6.10.250.3030">
    <property type="match status" value="1"/>
</dbReference>
<dbReference type="SUPFAM" id="SSF54695">
    <property type="entry name" value="POZ domain"/>
    <property type="match status" value="1"/>
</dbReference>
<evidence type="ECO:0008006" key="10">
    <source>
        <dbReference type="Google" id="ProtNLM"/>
    </source>
</evidence>
<evidence type="ECO:0000313" key="9">
    <source>
        <dbReference type="Proteomes" id="UP001152799"/>
    </source>
</evidence>
<comment type="pathway">
    <text evidence="2">Protein modification; protein ubiquitination.</text>
</comment>
<keyword evidence="9" id="KW-1185">Reference proteome</keyword>
<dbReference type="OrthoDB" id="6359816at2759"/>
<name>A0A9N9MG68_9CUCU</name>
<dbReference type="Pfam" id="PF24570">
    <property type="entry name" value="BACK_BPM_SPOP"/>
    <property type="match status" value="1"/>
</dbReference>
<gene>
    <name evidence="8" type="ORF">CEUTPL_LOCUS4792</name>
</gene>
<protein>
    <recommendedName>
        <fullName evidence="10">Speckle-type POZ protein</fullName>
    </recommendedName>
</protein>
<dbReference type="GO" id="GO:0005634">
    <property type="term" value="C:nucleus"/>
    <property type="evidence" value="ECO:0007669"/>
    <property type="project" value="UniProtKB-SubCell"/>
</dbReference>
<comment type="subcellular location">
    <subcellularLocation>
        <location evidence="1">Nucleus</location>
    </subcellularLocation>
</comment>
<feature type="domain" description="MATH" evidence="7">
    <location>
        <begin position="15"/>
        <end position="145"/>
    </location>
</feature>
<dbReference type="Pfam" id="PF22486">
    <property type="entry name" value="MATH_2"/>
    <property type="match status" value="1"/>
</dbReference>
<dbReference type="SUPFAM" id="SSF49599">
    <property type="entry name" value="TRAF domain-like"/>
    <property type="match status" value="1"/>
</dbReference>
<proteinExistence type="inferred from homology"/>
<evidence type="ECO:0000313" key="8">
    <source>
        <dbReference type="EMBL" id="CAG9764147.1"/>
    </source>
</evidence>
<evidence type="ECO:0000259" key="7">
    <source>
        <dbReference type="PROSITE" id="PS50144"/>
    </source>
</evidence>
<keyword evidence="4" id="KW-0833">Ubl conjugation pathway</keyword>
<dbReference type="PROSITE" id="PS50144">
    <property type="entry name" value="MATH"/>
    <property type="match status" value="1"/>
</dbReference>
<dbReference type="Proteomes" id="UP001152799">
    <property type="component" value="Chromosome 2"/>
</dbReference>
<evidence type="ECO:0000256" key="2">
    <source>
        <dbReference type="ARBA" id="ARBA00004906"/>
    </source>
</evidence>
<evidence type="ECO:0000259" key="6">
    <source>
        <dbReference type="PROSITE" id="PS50097"/>
    </source>
</evidence>
<dbReference type="InterPro" id="IPR011333">
    <property type="entry name" value="SKP1/BTB/POZ_sf"/>
</dbReference>
<dbReference type="InterPro" id="IPR056423">
    <property type="entry name" value="BACK_BPM_SPOP"/>
</dbReference>